<comment type="caution">
    <text evidence="1">The sequence shown here is derived from an EMBL/GenBank/DDBJ whole genome shotgun (WGS) entry which is preliminary data.</text>
</comment>
<evidence type="ECO:0000313" key="2">
    <source>
        <dbReference type="Proteomes" id="UP001529510"/>
    </source>
</evidence>
<proteinExistence type="predicted"/>
<organism evidence="1 2">
    <name type="scientific">Cirrhinus mrigala</name>
    <name type="common">Mrigala</name>
    <dbReference type="NCBI Taxonomy" id="683832"/>
    <lineage>
        <taxon>Eukaryota</taxon>
        <taxon>Metazoa</taxon>
        <taxon>Chordata</taxon>
        <taxon>Craniata</taxon>
        <taxon>Vertebrata</taxon>
        <taxon>Euteleostomi</taxon>
        <taxon>Actinopterygii</taxon>
        <taxon>Neopterygii</taxon>
        <taxon>Teleostei</taxon>
        <taxon>Ostariophysi</taxon>
        <taxon>Cypriniformes</taxon>
        <taxon>Cyprinidae</taxon>
        <taxon>Labeoninae</taxon>
        <taxon>Labeonini</taxon>
        <taxon>Cirrhinus</taxon>
    </lineage>
</organism>
<gene>
    <name evidence="1" type="ORF">M9458_025978</name>
</gene>
<accession>A0ABD0PT69</accession>
<reference evidence="1 2" key="1">
    <citation type="submission" date="2024-05" db="EMBL/GenBank/DDBJ databases">
        <title>Genome sequencing and assembly of Indian major carp, Cirrhinus mrigala (Hamilton, 1822).</title>
        <authorList>
            <person name="Mohindra V."/>
            <person name="Chowdhury L.M."/>
            <person name="Lal K."/>
            <person name="Jena J.K."/>
        </authorList>
    </citation>
    <scope>NUCLEOTIDE SEQUENCE [LARGE SCALE GENOMIC DNA]</scope>
    <source>
        <strain evidence="1">CM1030</strain>
        <tissue evidence="1">Blood</tissue>
    </source>
</reference>
<feature type="non-terminal residue" evidence="1">
    <location>
        <position position="58"/>
    </location>
</feature>
<keyword evidence="2" id="KW-1185">Reference proteome</keyword>
<dbReference type="EMBL" id="JAMKFB020000013">
    <property type="protein sequence ID" value="KAL0177084.1"/>
    <property type="molecule type" value="Genomic_DNA"/>
</dbReference>
<name>A0ABD0PT69_CIRMR</name>
<sequence length="58" mass="6268">KFAAGATATTLRGFVLEDLSESPFESLESRPDRILTLKVTLLLAVASIKHIEVLQALS</sequence>
<protein>
    <submittedName>
        <fullName evidence="1">Uncharacterized protein</fullName>
    </submittedName>
</protein>
<dbReference type="AlphaFoldDB" id="A0ABD0PT69"/>
<feature type="non-terminal residue" evidence="1">
    <location>
        <position position="1"/>
    </location>
</feature>
<evidence type="ECO:0000313" key="1">
    <source>
        <dbReference type="EMBL" id="KAL0177084.1"/>
    </source>
</evidence>
<dbReference type="Proteomes" id="UP001529510">
    <property type="component" value="Unassembled WGS sequence"/>
</dbReference>